<accession>A0AAJ1BAI3</accession>
<dbReference type="EMBL" id="JAKNHJ010000003">
    <property type="protein sequence ID" value="MCG4617328.1"/>
    <property type="molecule type" value="Genomic_DNA"/>
</dbReference>
<dbReference type="Proteomes" id="UP001200537">
    <property type="component" value="Unassembled WGS sequence"/>
</dbReference>
<proteinExistence type="predicted"/>
<dbReference type="InterPro" id="IPR053177">
    <property type="entry name" value="ADP-glucose_phosphorylase"/>
</dbReference>
<dbReference type="SUPFAM" id="SSF54197">
    <property type="entry name" value="HIT-like"/>
    <property type="match status" value="1"/>
</dbReference>
<feature type="domain" description="DUF4921" evidence="2">
    <location>
        <begin position="15"/>
        <end position="446"/>
    </location>
</feature>
<feature type="compositionally biased region" description="Polar residues" evidence="1">
    <location>
        <begin position="45"/>
        <end position="55"/>
    </location>
</feature>
<evidence type="ECO:0000259" key="2">
    <source>
        <dbReference type="Pfam" id="PF16268"/>
    </source>
</evidence>
<dbReference type="PANTHER" id="PTHR42763">
    <property type="entry name" value="ADP-GLUCOSE PHOSPHORYLASE"/>
    <property type="match status" value="1"/>
</dbReference>
<evidence type="ECO:0000313" key="3">
    <source>
        <dbReference type="EMBL" id="MCG4617328.1"/>
    </source>
</evidence>
<dbReference type="Pfam" id="PF16268">
    <property type="entry name" value="DUF4921"/>
    <property type="match status" value="1"/>
</dbReference>
<feature type="region of interest" description="Disordered" evidence="1">
    <location>
        <begin position="34"/>
        <end position="55"/>
    </location>
</feature>
<dbReference type="PANTHER" id="PTHR42763:SF2">
    <property type="entry name" value="ADP-GLUCOSE PHOSPHORYLASE"/>
    <property type="match status" value="1"/>
</dbReference>
<name>A0AAJ1BAI3_9ACTO</name>
<dbReference type="RefSeq" id="WP_238127589.1">
    <property type="nucleotide sequence ID" value="NZ_JAGZVZ010000011.1"/>
</dbReference>
<gene>
    <name evidence="3" type="ORF">L0M99_02285</name>
</gene>
<evidence type="ECO:0000313" key="4">
    <source>
        <dbReference type="Proteomes" id="UP001200537"/>
    </source>
</evidence>
<dbReference type="Gene3D" id="3.30.428.10">
    <property type="entry name" value="HIT-like"/>
    <property type="match status" value="1"/>
</dbReference>
<dbReference type="InterPro" id="IPR032576">
    <property type="entry name" value="DUF4921"/>
</dbReference>
<dbReference type="AlphaFoldDB" id="A0AAJ1BAI3"/>
<reference evidence="3" key="1">
    <citation type="submission" date="2022-01" db="EMBL/GenBank/DDBJ databases">
        <title>Collection of gut derived symbiotic bacterial strains cultured from healthy donors.</title>
        <authorList>
            <person name="Lin H."/>
            <person name="Kohout C."/>
            <person name="Waligurski E."/>
            <person name="Pamer E.G."/>
        </authorList>
    </citation>
    <scope>NUCLEOTIDE SEQUENCE</scope>
    <source>
        <strain evidence="3">DFI.7.46</strain>
    </source>
</reference>
<evidence type="ECO:0000256" key="1">
    <source>
        <dbReference type="SAM" id="MobiDB-lite"/>
    </source>
</evidence>
<protein>
    <submittedName>
        <fullName evidence="3">DUF4921 family protein</fullName>
    </submittedName>
</protein>
<sequence length="448" mass="50060">MAKEEAAAARALVKLADGTVKQRNQLTGTEVWTVPGRGHRPLSKPQVNPSPISAQDHTSTCAFCSDRYLETPPEKSRIVLGDADLPADNTTSCGEFRIVEGLAADQLSKYPADFRRIPNLFEIVSYQYWHLNHGHEPSDKERQRLAEYLATPTGYDHVLRVVRAKLHQYGMNDEEINSLSEPEMLGQANSFFSGGHDLIVANRHFVPGATDSSQLASAGTLTPEEHHAYTAFTARALRDLYDLDPAVKYVATFQNWLKPAGASFDHLHKQLVAIDEFPVQTTQERERLRKDPDIYHTILKIRATRGLILAQNEDAIAMAGVGHRYPTIAVWPLGKPCNPWDAGEKKTRAVSDILHAIHAATGADVPCNEEWYHRPLSVSTPMRWRILLKWRISTLAGFEGGTRIYLNTIDPWGISRRVVPRLKELRAAGKIADMRIGEETKVSPSLLD</sequence>
<organism evidence="3 4">
    <name type="scientific">Varibaculum cambriense</name>
    <dbReference type="NCBI Taxonomy" id="184870"/>
    <lineage>
        <taxon>Bacteria</taxon>
        <taxon>Bacillati</taxon>
        <taxon>Actinomycetota</taxon>
        <taxon>Actinomycetes</taxon>
        <taxon>Actinomycetales</taxon>
        <taxon>Actinomycetaceae</taxon>
        <taxon>Varibaculum</taxon>
    </lineage>
</organism>
<comment type="caution">
    <text evidence="3">The sequence shown here is derived from an EMBL/GenBank/DDBJ whole genome shotgun (WGS) entry which is preliminary data.</text>
</comment>
<dbReference type="InterPro" id="IPR036265">
    <property type="entry name" value="HIT-like_sf"/>
</dbReference>